<keyword evidence="1" id="KW-0812">Transmembrane</keyword>
<keyword evidence="3" id="KW-1185">Reference proteome</keyword>
<dbReference type="InParanoid" id="A0A3Q1GMQ0"/>
<reference evidence="2" key="2">
    <citation type="submission" date="2025-09" db="UniProtKB">
        <authorList>
            <consortium name="Ensembl"/>
        </authorList>
    </citation>
    <scope>IDENTIFICATION</scope>
</reference>
<sequence length="119" mass="13990">RRHGNVRTFNSSRRKENTSMEESCLTATHLCTHFHITFSSCQQHTPSGTFILVSFLSLLYLFVFPSTGCFSPLHVSSVPFHQIIRKREELLYKYCPSFLFFSFFLLLCLVVRIWWLCLC</sequence>
<reference evidence="2" key="1">
    <citation type="submission" date="2025-08" db="UniProtKB">
        <authorList>
            <consortium name="Ensembl"/>
        </authorList>
    </citation>
    <scope>IDENTIFICATION</scope>
</reference>
<evidence type="ECO:0000256" key="1">
    <source>
        <dbReference type="SAM" id="Phobius"/>
    </source>
</evidence>
<evidence type="ECO:0000313" key="2">
    <source>
        <dbReference type="Ensembl" id="ENSAPOP00000028687.1"/>
    </source>
</evidence>
<proteinExistence type="predicted"/>
<feature type="transmembrane region" description="Helical" evidence="1">
    <location>
        <begin position="50"/>
        <end position="73"/>
    </location>
</feature>
<dbReference type="Ensembl" id="ENSAPOT00000019094.1">
    <property type="protein sequence ID" value="ENSAPOP00000028687.1"/>
    <property type="gene ID" value="ENSAPOG00000014077.1"/>
</dbReference>
<evidence type="ECO:0000313" key="3">
    <source>
        <dbReference type="Proteomes" id="UP000257200"/>
    </source>
</evidence>
<accession>A0A3Q1GMQ0</accession>
<organism evidence="2 3">
    <name type="scientific">Acanthochromis polyacanthus</name>
    <name type="common">spiny chromis</name>
    <dbReference type="NCBI Taxonomy" id="80966"/>
    <lineage>
        <taxon>Eukaryota</taxon>
        <taxon>Metazoa</taxon>
        <taxon>Chordata</taxon>
        <taxon>Craniata</taxon>
        <taxon>Vertebrata</taxon>
        <taxon>Euteleostomi</taxon>
        <taxon>Actinopterygii</taxon>
        <taxon>Neopterygii</taxon>
        <taxon>Teleostei</taxon>
        <taxon>Neoteleostei</taxon>
        <taxon>Acanthomorphata</taxon>
        <taxon>Ovalentaria</taxon>
        <taxon>Pomacentridae</taxon>
        <taxon>Acanthochromis</taxon>
    </lineage>
</organism>
<dbReference type="Proteomes" id="UP000257200">
    <property type="component" value="Unplaced"/>
</dbReference>
<feature type="transmembrane region" description="Helical" evidence="1">
    <location>
        <begin position="94"/>
        <end position="115"/>
    </location>
</feature>
<protein>
    <submittedName>
        <fullName evidence="2">Uncharacterized protein</fullName>
    </submittedName>
</protein>
<keyword evidence="1" id="KW-0472">Membrane</keyword>
<dbReference type="AlphaFoldDB" id="A0A3Q1GMQ0"/>
<keyword evidence="1" id="KW-1133">Transmembrane helix</keyword>
<name>A0A3Q1GMQ0_9TELE</name>